<proteinExistence type="predicted"/>
<evidence type="ECO:0000259" key="3">
    <source>
        <dbReference type="Pfam" id="PF02517"/>
    </source>
</evidence>
<dbReference type="Proteomes" id="UP000291838">
    <property type="component" value="Unassembled WGS sequence"/>
</dbReference>
<protein>
    <submittedName>
        <fullName evidence="4">CPBP family intramembrane metalloprotease</fullName>
    </submittedName>
</protein>
<keyword evidence="4" id="KW-0482">Metalloprotease</keyword>
<sequence>MSSPHSATVPPAPPPIAERAPHGAGASSLPQYSPRRVLGTWAVAALPMAIGAWVGAPLLANSFEGPSAWPRAILLCLTAGMVWQFIFVMLAVHREHGSLRWSVLKDALWLQAPQSPRSRRRGGRLWWLLVPLILAVAATEEIPKIPSPSHRDLATFLQSNAGQDFFSGNWPWFALTITMMIFNTVLGEELLFRGLLLPRMRGAFGRWDWLANGVLFAVYHLHTPWSIPGSLIDTLIISYPASRYRSALIGICVHSVQTVVLGGLLLVLVLR</sequence>
<keyword evidence="4" id="KW-0378">Hydrolase</keyword>
<reference evidence="4 5" key="1">
    <citation type="submission" date="2019-01" db="EMBL/GenBank/DDBJ databases">
        <title>Novel species of Nocardioides.</title>
        <authorList>
            <person name="Liu Q."/>
            <person name="Xin Y.-H."/>
        </authorList>
    </citation>
    <scope>NUCLEOTIDE SEQUENCE [LARGE SCALE GENOMIC DNA]</scope>
    <source>
        <strain evidence="4 5">HLT3-15</strain>
    </source>
</reference>
<keyword evidence="5" id="KW-1185">Reference proteome</keyword>
<evidence type="ECO:0000256" key="1">
    <source>
        <dbReference type="SAM" id="MobiDB-lite"/>
    </source>
</evidence>
<dbReference type="OrthoDB" id="3392646at2"/>
<dbReference type="GO" id="GO:0008237">
    <property type="term" value="F:metallopeptidase activity"/>
    <property type="evidence" value="ECO:0007669"/>
    <property type="project" value="UniProtKB-KW"/>
</dbReference>
<feature type="transmembrane region" description="Helical" evidence="2">
    <location>
        <begin position="72"/>
        <end position="92"/>
    </location>
</feature>
<dbReference type="Pfam" id="PF02517">
    <property type="entry name" value="Rce1-like"/>
    <property type="match status" value="1"/>
</dbReference>
<feature type="domain" description="CAAX prenyl protease 2/Lysostaphin resistance protein A-like" evidence="3">
    <location>
        <begin position="171"/>
        <end position="257"/>
    </location>
</feature>
<feature type="transmembrane region" description="Helical" evidence="2">
    <location>
        <begin position="209"/>
        <end position="227"/>
    </location>
</feature>
<dbReference type="AlphaFoldDB" id="A0A4Q2RJ17"/>
<dbReference type="EMBL" id="SDWS01000013">
    <property type="protein sequence ID" value="RYB88547.1"/>
    <property type="molecule type" value="Genomic_DNA"/>
</dbReference>
<keyword evidence="2" id="KW-0472">Membrane</keyword>
<dbReference type="GO" id="GO:0004175">
    <property type="term" value="F:endopeptidase activity"/>
    <property type="evidence" value="ECO:0007669"/>
    <property type="project" value="UniProtKB-ARBA"/>
</dbReference>
<feature type="transmembrane region" description="Helical" evidence="2">
    <location>
        <begin position="172"/>
        <end position="197"/>
    </location>
</feature>
<feature type="transmembrane region" description="Helical" evidence="2">
    <location>
        <begin position="125"/>
        <end position="143"/>
    </location>
</feature>
<evidence type="ECO:0000313" key="4">
    <source>
        <dbReference type="EMBL" id="RYB88547.1"/>
    </source>
</evidence>
<keyword evidence="2" id="KW-0812">Transmembrane</keyword>
<keyword evidence="2" id="KW-1133">Transmembrane helix</keyword>
<feature type="transmembrane region" description="Helical" evidence="2">
    <location>
        <begin position="37"/>
        <end position="60"/>
    </location>
</feature>
<evidence type="ECO:0000256" key="2">
    <source>
        <dbReference type="SAM" id="Phobius"/>
    </source>
</evidence>
<accession>A0A4Q2RJ17</accession>
<gene>
    <name evidence="4" type="ORF">EUA06_20665</name>
</gene>
<keyword evidence="4" id="KW-0645">Protease</keyword>
<feature type="region of interest" description="Disordered" evidence="1">
    <location>
        <begin position="1"/>
        <end position="29"/>
    </location>
</feature>
<dbReference type="GO" id="GO:0080120">
    <property type="term" value="P:CAAX-box protein maturation"/>
    <property type="evidence" value="ECO:0007669"/>
    <property type="project" value="UniProtKB-ARBA"/>
</dbReference>
<dbReference type="GO" id="GO:0006508">
    <property type="term" value="P:proteolysis"/>
    <property type="evidence" value="ECO:0007669"/>
    <property type="project" value="UniProtKB-KW"/>
</dbReference>
<name>A0A4Q2RJ17_9ACTN</name>
<feature type="transmembrane region" description="Helical" evidence="2">
    <location>
        <begin position="247"/>
        <end position="270"/>
    </location>
</feature>
<evidence type="ECO:0000313" key="5">
    <source>
        <dbReference type="Proteomes" id="UP000291838"/>
    </source>
</evidence>
<dbReference type="InterPro" id="IPR003675">
    <property type="entry name" value="Rce1/LyrA-like_dom"/>
</dbReference>
<organism evidence="4 5">
    <name type="scientific">Nocardioides glacieisoli</name>
    <dbReference type="NCBI Taxonomy" id="1168730"/>
    <lineage>
        <taxon>Bacteria</taxon>
        <taxon>Bacillati</taxon>
        <taxon>Actinomycetota</taxon>
        <taxon>Actinomycetes</taxon>
        <taxon>Propionibacteriales</taxon>
        <taxon>Nocardioidaceae</taxon>
        <taxon>Nocardioides</taxon>
    </lineage>
</organism>
<comment type="caution">
    <text evidence="4">The sequence shown here is derived from an EMBL/GenBank/DDBJ whole genome shotgun (WGS) entry which is preliminary data.</text>
</comment>